<reference evidence="13" key="1">
    <citation type="journal article" date="2019" name="Microbiology">
        <title>Complete Genome Sequence of an Uncultured Bacterium of the Candidate Phylum Bipolaricaulota.</title>
        <authorList>
            <person name="Kadnikov V.V."/>
            <person name="Mardanov A.V."/>
            <person name="Beletsky A.V."/>
            <person name="Frank Y.A."/>
            <person name="Karnachuk O.V."/>
            <person name="Ravin N.V."/>
        </authorList>
    </citation>
    <scope>NUCLEOTIDE SEQUENCE [LARGE SCALE GENOMIC DNA]</scope>
</reference>
<dbReference type="AlphaFoldDB" id="A0A6I6DCW9"/>
<proteinExistence type="inferred from homology"/>
<keyword evidence="13" id="KW-1185">Reference proteome</keyword>
<keyword evidence="4" id="KW-0479">Metal-binding</keyword>
<dbReference type="Gene3D" id="3.40.50.300">
    <property type="entry name" value="P-loop containing nucleotide triphosphate hydrolases"/>
    <property type="match status" value="1"/>
</dbReference>
<organism evidence="12 13">
    <name type="scientific">Candidatus Syntrophocurvum alkaliphilum</name>
    <dbReference type="NCBI Taxonomy" id="2293317"/>
    <lineage>
        <taxon>Bacteria</taxon>
        <taxon>Bacillati</taxon>
        <taxon>Bacillota</taxon>
        <taxon>Clostridia</taxon>
        <taxon>Eubacteriales</taxon>
        <taxon>Syntrophomonadaceae</taxon>
        <taxon>Candidatus Syntrophocurvum</taxon>
    </lineage>
</organism>
<evidence type="ECO:0000256" key="9">
    <source>
        <dbReference type="ARBA" id="ARBA00023306"/>
    </source>
</evidence>
<comment type="similarity">
    <text evidence="2 10">Belongs to the TRAFAC class TrmE-Era-EngA-EngB-Septin-like GTPase superfamily. EngB GTPase family.</text>
</comment>
<evidence type="ECO:0000256" key="8">
    <source>
        <dbReference type="ARBA" id="ARBA00023210"/>
    </source>
</evidence>
<dbReference type="InterPro" id="IPR027417">
    <property type="entry name" value="P-loop_NTPase"/>
</dbReference>
<sequence length="192" mass="21584">MNIKTAELAGIFVDIKSLPEEDMPEIALVGRSNVGKSSLINKVVNRKNLAKSSSTPGKTRTINYYIINNEFYFVDLPGYGYAKVSKTEKAKWKKMIEKYLSQRKQLKGVIQLIDIRHPPSEDDILMQEWLLHFGLPVLVVVTKADKISKGARLKHLKPIKLNLNLDFEPICFSAQNGEGVSEVKEAISEIIG</sequence>
<keyword evidence="9 10" id="KW-0131">Cell cycle</keyword>
<name>A0A6I6DCW9_9FIRM</name>
<dbReference type="KEGG" id="salq:SYNTR_1466"/>
<feature type="domain" description="EngB-type G" evidence="11">
    <location>
        <begin position="22"/>
        <end position="192"/>
    </location>
</feature>
<evidence type="ECO:0000256" key="1">
    <source>
        <dbReference type="ARBA" id="ARBA00001946"/>
    </source>
</evidence>
<dbReference type="GO" id="GO:0005829">
    <property type="term" value="C:cytosol"/>
    <property type="evidence" value="ECO:0007669"/>
    <property type="project" value="TreeGrafter"/>
</dbReference>
<dbReference type="RefSeq" id="WP_156203887.1">
    <property type="nucleotide sequence ID" value="NZ_CP046457.1"/>
</dbReference>
<dbReference type="SUPFAM" id="SSF52540">
    <property type="entry name" value="P-loop containing nucleoside triphosphate hydrolases"/>
    <property type="match status" value="1"/>
</dbReference>
<dbReference type="PANTHER" id="PTHR11649:SF13">
    <property type="entry name" value="ENGB-TYPE G DOMAIN-CONTAINING PROTEIN"/>
    <property type="match status" value="1"/>
</dbReference>
<evidence type="ECO:0000256" key="7">
    <source>
        <dbReference type="ARBA" id="ARBA00023134"/>
    </source>
</evidence>
<dbReference type="FunFam" id="3.40.50.300:FF:000098">
    <property type="entry name" value="Probable GTP-binding protein EngB"/>
    <property type="match status" value="1"/>
</dbReference>
<gene>
    <name evidence="10" type="primary">engB</name>
    <name evidence="12" type="ORF">SYNTR_1466</name>
</gene>
<keyword evidence="6" id="KW-0460">Magnesium</keyword>
<evidence type="ECO:0000256" key="2">
    <source>
        <dbReference type="ARBA" id="ARBA00009638"/>
    </source>
</evidence>
<comment type="cofactor">
    <cofactor evidence="1">
        <name>Mg(2+)</name>
        <dbReference type="ChEBI" id="CHEBI:18420"/>
    </cofactor>
</comment>
<dbReference type="GO" id="GO:0000917">
    <property type="term" value="P:division septum assembly"/>
    <property type="evidence" value="ECO:0007669"/>
    <property type="project" value="UniProtKB-KW"/>
</dbReference>
<dbReference type="NCBIfam" id="TIGR03598">
    <property type="entry name" value="GTPase_YsxC"/>
    <property type="match status" value="1"/>
</dbReference>
<dbReference type="CDD" id="cd01876">
    <property type="entry name" value="YihA_EngB"/>
    <property type="match status" value="1"/>
</dbReference>
<comment type="function">
    <text evidence="10">Necessary for normal cell division and for the maintenance of normal septation.</text>
</comment>
<keyword evidence="5 10" id="KW-0547">Nucleotide-binding</keyword>
<dbReference type="GO" id="GO:0046872">
    <property type="term" value="F:metal ion binding"/>
    <property type="evidence" value="ECO:0007669"/>
    <property type="project" value="UniProtKB-KW"/>
</dbReference>
<dbReference type="InterPro" id="IPR019987">
    <property type="entry name" value="GTP-bd_ribosome_bio_YsxC"/>
</dbReference>
<keyword evidence="7 10" id="KW-0342">GTP-binding</keyword>
<dbReference type="GO" id="GO:0005525">
    <property type="term" value="F:GTP binding"/>
    <property type="evidence" value="ECO:0007669"/>
    <property type="project" value="UniProtKB-UniRule"/>
</dbReference>
<protein>
    <recommendedName>
        <fullName evidence="10">Probable GTP-binding protein EngB</fullName>
    </recommendedName>
</protein>
<dbReference type="Pfam" id="PF01926">
    <property type="entry name" value="MMR_HSR1"/>
    <property type="match status" value="1"/>
</dbReference>
<accession>A0A6I6DCW9</accession>
<dbReference type="PROSITE" id="PS51706">
    <property type="entry name" value="G_ENGB"/>
    <property type="match status" value="1"/>
</dbReference>
<evidence type="ECO:0000256" key="6">
    <source>
        <dbReference type="ARBA" id="ARBA00022842"/>
    </source>
</evidence>
<dbReference type="PANTHER" id="PTHR11649">
    <property type="entry name" value="MSS1/TRME-RELATED GTP-BINDING PROTEIN"/>
    <property type="match status" value="1"/>
</dbReference>
<evidence type="ECO:0000256" key="5">
    <source>
        <dbReference type="ARBA" id="ARBA00022741"/>
    </source>
</evidence>
<dbReference type="OrthoDB" id="9804921at2"/>
<dbReference type="InterPro" id="IPR030393">
    <property type="entry name" value="G_ENGB_dom"/>
</dbReference>
<evidence type="ECO:0000256" key="10">
    <source>
        <dbReference type="HAMAP-Rule" id="MF_00321"/>
    </source>
</evidence>
<keyword evidence="3 10" id="KW-0132">Cell division</keyword>
<dbReference type="Proteomes" id="UP000426444">
    <property type="component" value="Chromosome"/>
</dbReference>
<evidence type="ECO:0000313" key="12">
    <source>
        <dbReference type="EMBL" id="QGU00060.1"/>
    </source>
</evidence>
<keyword evidence="8 10" id="KW-0717">Septation</keyword>
<dbReference type="InterPro" id="IPR005225">
    <property type="entry name" value="Small_GTP-bd"/>
</dbReference>
<evidence type="ECO:0000256" key="4">
    <source>
        <dbReference type="ARBA" id="ARBA00022723"/>
    </source>
</evidence>
<evidence type="ECO:0000259" key="11">
    <source>
        <dbReference type="PROSITE" id="PS51706"/>
    </source>
</evidence>
<evidence type="ECO:0000313" key="13">
    <source>
        <dbReference type="Proteomes" id="UP000426444"/>
    </source>
</evidence>
<dbReference type="NCBIfam" id="TIGR00231">
    <property type="entry name" value="small_GTP"/>
    <property type="match status" value="1"/>
</dbReference>
<dbReference type="InterPro" id="IPR006073">
    <property type="entry name" value="GTP-bd"/>
</dbReference>
<dbReference type="HAMAP" id="MF_00321">
    <property type="entry name" value="GTPase_EngB"/>
    <property type="match status" value="1"/>
</dbReference>
<evidence type="ECO:0000256" key="3">
    <source>
        <dbReference type="ARBA" id="ARBA00022618"/>
    </source>
</evidence>
<dbReference type="EMBL" id="CP046457">
    <property type="protein sequence ID" value="QGU00060.1"/>
    <property type="molecule type" value="Genomic_DNA"/>
</dbReference>